<dbReference type="PRINTS" id="PR00385">
    <property type="entry name" value="P450"/>
</dbReference>
<dbReference type="GO" id="GO:0004497">
    <property type="term" value="F:monooxygenase activity"/>
    <property type="evidence" value="ECO:0007669"/>
    <property type="project" value="InterPro"/>
</dbReference>
<dbReference type="InterPro" id="IPR050121">
    <property type="entry name" value="Cytochrome_P450_monoxygenase"/>
</dbReference>
<reference evidence="2 3" key="1">
    <citation type="journal article" date="2013" name="BMC Genomics">
        <title>Genomics-driven discovery of the pneumocandin biosynthetic gene cluster in the fungus Glarea lozoyensis.</title>
        <authorList>
            <person name="Chen L."/>
            <person name="Yue Q."/>
            <person name="Zhang X."/>
            <person name="Xiang M."/>
            <person name="Wang C."/>
            <person name="Li S."/>
            <person name="Che Y."/>
            <person name="Ortiz-Lopez F.J."/>
            <person name="Bills G.F."/>
            <person name="Liu X."/>
            <person name="An Z."/>
        </authorList>
    </citation>
    <scope>NUCLEOTIDE SEQUENCE [LARGE SCALE GENOMIC DNA]</scope>
    <source>
        <strain evidence="3">ATCC 20868 / MF5171</strain>
    </source>
</reference>
<dbReference type="PANTHER" id="PTHR24305:SF168">
    <property type="entry name" value="P450, PUTATIVE (EUROFUNG)-RELATED"/>
    <property type="match status" value="1"/>
</dbReference>
<keyword evidence="1" id="KW-0479">Metal-binding</keyword>
<keyword evidence="1" id="KW-0349">Heme</keyword>
<dbReference type="KEGG" id="glz:GLAREA_03875"/>
<dbReference type="AlphaFoldDB" id="S3DX05"/>
<dbReference type="Gene3D" id="1.10.630.10">
    <property type="entry name" value="Cytochrome P450"/>
    <property type="match status" value="1"/>
</dbReference>
<proteinExistence type="predicted"/>
<dbReference type="PRINTS" id="PR00463">
    <property type="entry name" value="EP450I"/>
</dbReference>
<gene>
    <name evidence="2" type="ORF">GLAREA_03875</name>
</gene>
<dbReference type="RefSeq" id="XP_008082319.1">
    <property type="nucleotide sequence ID" value="XM_008084128.1"/>
</dbReference>
<evidence type="ECO:0000256" key="1">
    <source>
        <dbReference type="PIRSR" id="PIRSR602401-1"/>
    </source>
</evidence>
<dbReference type="OrthoDB" id="1470350at2759"/>
<dbReference type="GO" id="GO:0020037">
    <property type="term" value="F:heme binding"/>
    <property type="evidence" value="ECO:0007669"/>
    <property type="project" value="InterPro"/>
</dbReference>
<protein>
    <submittedName>
        <fullName evidence="2">Cytochrome P450</fullName>
    </submittedName>
</protein>
<dbReference type="PANTHER" id="PTHR24305">
    <property type="entry name" value="CYTOCHROME P450"/>
    <property type="match status" value="1"/>
</dbReference>
<dbReference type="GO" id="GO:0016705">
    <property type="term" value="F:oxidoreductase activity, acting on paired donors, with incorporation or reduction of molecular oxygen"/>
    <property type="evidence" value="ECO:0007669"/>
    <property type="project" value="InterPro"/>
</dbReference>
<comment type="cofactor">
    <cofactor evidence="1">
        <name>heme</name>
        <dbReference type="ChEBI" id="CHEBI:30413"/>
    </cofactor>
</comment>
<dbReference type="OMA" id="RTMNATW"/>
<dbReference type="InterPro" id="IPR036396">
    <property type="entry name" value="Cyt_P450_sf"/>
</dbReference>
<dbReference type="CDD" id="cd11060">
    <property type="entry name" value="CYP57A1-like"/>
    <property type="match status" value="1"/>
</dbReference>
<dbReference type="InterPro" id="IPR002401">
    <property type="entry name" value="Cyt_P450_E_grp-I"/>
</dbReference>
<keyword evidence="3" id="KW-1185">Reference proteome</keyword>
<dbReference type="STRING" id="1116229.S3DX05"/>
<dbReference type="EMBL" id="KE145363">
    <property type="protein sequence ID" value="EPE30908.1"/>
    <property type="molecule type" value="Genomic_DNA"/>
</dbReference>
<dbReference type="Proteomes" id="UP000016922">
    <property type="component" value="Unassembled WGS sequence"/>
</dbReference>
<dbReference type="Pfam" id="PF00067">
    <property type="entry name" value="p450"/>
    <property type="match status" value="1"/>
</dbReference>
<evidence type="ECO:0000313" key="2">
    <source>
        <dbReference type="EMBL" id="EPE30908.1"/>
    </source>
</evidence>
<dbReference type="SUPFAM" id="SSF48264">
    <property type="entry name" value="Cytochrome P450"/>
    <property type="match status" value="1"/>
</dbReference>
<accession>S3DX05</accession>
<dbReference type="InterPro" id="IPR001128">
    <property type="entry name" value="Cyt_P450"/>
</dbReference>
<dbReference type="GO" id="GO:0005506">
    <property type="term" value="F:iron ion binding"/>
    <property type="evidence" value="ECO:0007669"/>
    <property type="project" value="InterPro"/>
</dbReference>
<evidence type="ECO:0000313" key="3">
    <source>
        <dbReference type="Proteomes" id="UP000016922"/>
    </source>
</evidence>
<dbReference type="HOGENOM" id="CLU_001570_14_0_1"/>
<sequence length="453" mass="50915">MSSLPHPGQPGLLLDPVSYSRVPPKFKSELVRVGPNMLFTTNPDLIHQMNAVRSGYVRSPWYGGQRVEAHSHQVFSMVDEKEHTKRRAQVAIGYSGKEIDGLETMIDKHVTAFVDLIRQKYITSSTIKPLDFAQAVTFFTMDTITDIAFGEPWGFIEADDDIGEWCKSIESVIPAANMISTLPWLSYFLNIPIISQMVMPSDKDEMGPGKLLRNIKNVVNERYGNKIQKRDMLGSFIRHGLTKSELVSETSLQIIAGSDTTAATIRATLLYIVSNPRVYNKLRLEIDSTLTTGNIIPSSIARELPYLQAVIKEGIRMWPGGSLPVPKVVPPGGDTFNGIFLPGGTEIGNDIWGMQHSKTIYGYDANRFRPERWLENSGEYLLKMESTMGLVFGTGKYGCLGKNIALMELDKIFFELLKNFEFQLINPDKPWESKNYGMWFQSNMLLSVADRIL</sequence>
<keyword evidence="1" id="KW-0408">Iron</keyword>
<organism evidence="2 3">
    <name type="scientific">Glarea lozoyensis (strain ATCC 20868 / MF5171)</name>
    <dbReference type="NCBI Taxonomy" id="1116229"/>
    <lineage>
        <taxon>Eukaryota</taxon>
        <taxon>Fungi</taxon>
        <taxon>Dikarya</taxon>
        <taxon>Ascomycota</taxon>
        <taxon>Pezizomycotina</taxon>
        <taxon>Leotiomycetes</taxon>
        <taxon>Helotiales</taxon>
        <taxon>Helotiaceae</taxon>
        <taxon>Glarea</taxon>
    </lineage>
</organism>
<name>S3DX05_GLAL2</name>
<dbReference type="GeneID" id="19462930"/>
<feature type="binding site" description="axial binding residue" evidence="1">
    <location>
        <position position="399"/>
    </location>
    <ligand>
        <name>heme</name>
        <dbReference type="ChEBI" id="CHEBI:30413"/>
    </ligand>
    <ligandPart>
        <name>Fe</name>
        <dbReference type="ChEBI" id="CHEBI:18248"/>
    </ligandPart>
</feature>
<dbReference type="eggNOG" id="KOG0156">
    <property type="taxonomic scope" value="Eukaryota"/>
</dbReference>